<protein>
    <submittedName>
        <fullName evidence="1">Uncharacterized protein</fullName>
    </submittedName>
</protein>
<organism evidence="1 2">
    <name type="scientific">Pseudomonas syringae</name>
    <dbReference type="NCBI Taxonomy" id="317"/>
    <lineage>
        <taxon>Bacteria</taxon>
        <taxon>Pseudomonadati</taxon>
        <taxon>Pseudomonadota</taxon>
        <taxon>Gammaproteobacteria</taxon>
        <taxon>Pseudomonadales</taxon>
        <taxon>Pseudomonadaceae</taxon>
        <taxon>Pseudomonas</taxon>
    </lineage>
</organism>
<accession>A0A085V5I4</accession>
<proteinExistence type="predicted"/>
<reference evidence="1 2" key="1">
    <citation type="submission" date="2014-07" db="EMBL/GenBank/DDBJ databases">
        <title>Draft Genome Sequences of Environmental Pseudomonas syringae strains.</title>
        <authorList>
            <person name="Baltrus D.A."/>
            <person name="Berge O."/>
            <person name="Morris C."/>
        </authorList>
    </citation>
    <scope>NUCLEOTIDE SEQUENCE [LARGE SCALE GENOMIC DNA]</scope>
    <source>
        <strain evidence="1 2">CEB003</strain>
    </source>
</reference>
<name>A0A085V5I4_PSESX</name>
<sequence>MTLWVASGCDPDEVNMCSRQAKQLVQRDLLFEIVGGRIWKPSRHRVGIKRELEVAAASGPRKVIMRETPKTVYLYS</sequence>
<gene>
    <name evidence="1" type="ORF">IV02_14780</name>
</gene>
<evidence type="ECO:0000313" key="2">
    <source>
        <dbReference type="Proteomes" id="UP000028643"/>
    </source>
</evidence>
<comment type="caution">
    <text evidence="1">The sequence shown here is derived from an EMBL/GenBank/DDBJ whole genome shotgun (WGS) entry which is preliminary data.</text>
</comment>
<evidence type="ECO:0000313" key="1">
    <source>
        <dbReference type="EMBL" id="KFE50697.1"/>
    </source>
</evidence>
<dbReference type="EMBL" id="JPQT01000108">
    <property type="protein sequence ID" value="KFE50697.1"/>
    <property type="molecule type" value="Genomic_DNA"/>
</dbReference>
<dbReference type="AlphaFoldDB" id="A0A085V5I4"/>
<dbReference type="Proteomes" id="UP000028643">
    <property type="component" value="Unassembled WGS sequence"/>
</dbReference>